<accession>A0AA90SSU7</accession>
<dbReference type="Pfam" id="PF05598">
    <property type="entry name" value="DUF772"/>
    <property type="match status" value="1"/>
</dbReference>
<reference evidence="2 3" key="1">
    <citation type="journal article" date="2023" name="bioRxiv">
        <title>An intranuclear bacterial parasite of deep-sea mussels expresses apoptosis inhibitors acquired from its host.</title>
        <authorList>
            <person name="Gonzalez Porras M.A."/>
            <person name="Assie A."/>
            <person name="Tietjen M."/>
            <person name="Violette M."/>
            <person name="Kleiner M."/>
            <person name="Gruber-Vodicka H."/>
            <person name="Dubilier N."/>
            <person name="Leisch N."/>
        </authorList>
    </citation>
    <scope>NUCLEOTIDE SEQUENCE [LARGE SCALE GENOMIC DNA]</scope>
    <source>
        <strain evidence="2">IAP13</strain>
    </source>
</reference>
<gene>
    <name evidence="2" type="ORF">QS748_06955</name>
</gene>
<sequence length="69" mass="8185">MLRTHCIQQCYTTGYHALEYALHDTDHALFVDLSLNRTIPDHTTIMNFHHLLERHDNEHGTVNLRIYLN</sequence>
<keyword evidence="3" id="KW-1185">Reference proteome</keyword>
<evidence type="ECO:0000259" key="1">
    <source>
        <dbReference type="Pfam" id="PF05598"/>
    </source>
</evidence>
<evidence type="ECO:0000313" key="2">
    <source>
        <dbReference type="EMBL" id="MDP0588930.1"/>
    </source>
</evidence>
<dbReference type="Proteomes" id="UP001178148">
    <property type="component" value="Unassembled WGS sequence"/>
</dbReference>
<comment type="caution">
    <text evidence="2">The sequence shown here is derived from an EMBL/GenBank/DDBJ whole genome shotgun (WGS) entry which is preliminary data.</text>
</comment>
<protein>
    <submittedName>
        <fullName evidence="2">Transposase</fullName>
    </submittedName>
</protein>
<dbReference type="AlphaFoldDB" id="A0AA90SSU7"/>
<evidence type="ECO:0000313" key="3">
    <source>
        <dbReference type="Proteomes" id="UP001178148"/>
    </source>
</evidence>
<feature type="domain" description="Transposase InsH N-terminal" evidence="1">
    <location>
        <begin position="1"/>
        <end position="50"/>
    </location>
</feature>
<name>A0AA90SSU7_9GAMM</name>
<dbReference type="InterPro" id="IPR008490">
    <property type="entry name" value="Transposase_InsH_N"/>
</dbReference>
<dbReference type="EMBL" id="JASXSV010000008">
    <property type="protein sequence ID" value="MDP0588930.1"/>
    <property type="molecule type" value="Genomic_DNA"/>
</dbReference>
<organism evidence="2 3">
    <name type="scientific">Candidatus Endonucleibacter bathymodioli</name>
    <dbReference type="NCBI Taxonomy" id="539814"/>
    <lineage>
        <taxon>Bacteria</taxon>
        <taxon>Pseudomonadati</taxon>
        <taxon>Pseudomonadota</taxon>
        <taxon>Gammaproteobacteria</taxon>
        <taxon>Oceanospirillales</taxon>
        <taxon>Endozoicomonadaceae</taxon>
        <taxon>Candidatus Endonucleibacter</taxon>
    </lineage>
</organism>
<proteinExistence type="predicted"/>